<dbReference type="EMBL" id="JAVUPU010000007">
    <property type="protein sequence ID" value="MDT9600092.1"/>
    <property type="molecule type" value="Genomic_DNA"/>
</dbReference>
<name>A0ABU3Q9X4_9SPHN</name>
<reference evidence="1 2" key="1">
    <citation type="submission" date="2023-05" db="EMBL/GenBank/DDBJ databases">
        <authorList>
            <person name="Guo Y."/>
        </authorList>
    </citation>
    <scope>NUCLEOTIDE SEQUENCE [LARGE SCALE GENOMIC DNA]</scope>
    <source>
        <strain evidence="1 2">GR2756</strain>
    </source>
</reference>
<protein>
    <recommendedName>
        <fullName evidence="3">Tetratricopeptide repeat protein</fullName>
    </recommendedName>
</protein>
<accession>A0ABU3Q9X4</accession>
<dbReference type="SUPFAM" id="SSF48452">
    <property type="entry name" value="TPR-like"/>
    <property type="match status" value="1"/>
</dbReference>
<organism evidence="1 2">
    <name type="scientific">Sphingosinicella rhizophila</name>
    <dbReference type="NCBI Taxonomy" id="3050082"/>
    <lineage>
        <taxon>Bacteria</taxon>
        <taxon>Pseudomonadati</taxon>
        <taxon>Pseudomonadota</taxon>
        <taxon>Alphaproteobacteria</taxon>
        <taxon>Sphingomonadales</taxon>
        <taxon>Sphingosinicellaceae</taxon>
        <taxon>Sphingosinicella</taxon>
    </lineage>
</organism>
<dbReference type="RefSeq" id="WP_315727191.1">
    <property type="nucleotide sequence ID" value="NZ_JAVUPU010000007.1"/>
</dbReference>
<evidence type="ECO:0008006" key="3">
    <source>
        <dbReference type="Google" id="ProtNLM"/>
    </source>
</evidence>
<keyword evidence="2" id="KW-1185">Reference proteome</keyword>
<evidence type="ECO:0000313" key="1">
    <source>
        <dbReference type="EMBL" id="MDT9600092.1"/>
    </source>
</evidence>
<evidence type="ECO:0000313" key="2">
    <source>
        <dbReference type="Proteomes" id="UP001259572"/>
    </source>
</evidence>
<gene>
    <name evidence="1" type="ORF">RQX22_14120</name>
</gene>
<sequence>MERSLLALTLTIWLAFAALVPARAQGPGDPVLVLTGAELVASRGESFARYRFDVANKDVLPADLFAAAPTLPPCGNNSNSSRTWVDFFAPGGKRLYGFCSLREPADLDTIWFALPEKEAPPAGVYIILKDRLTGRSYKSNIATISAEALVTAATAPIPANDRNRAYATMRQALALKRAGGAPVPLSWYRSTIEAAYAAQRPSAALALASGLLADHASWENARLIFPAFVATPGLRLDALRLMRLTRVMKEEAQYCELAAALVKADRPAEAKAVLERAAELDEADLAAPHIRALIAVADKRIKGEILDPAELRAWPVDDPSPALKPADTLYAAAQFQEAAVQYRVALGRGRVDPNLFMLRYGAALVGTGKLEEAKKAFAAAEGGYGDLAAMWLIWLQ</sequence>
<dbReference type="InterPro" id="IPR011990">
    <property type="entry name" value="TPR-like_helical_dom_sf"/>
</dbReference>
<comment type="caution">
    <text evidence="1">The sequence shown here is derived from an EMBL/GenBank/DDBJ whole genome shotgun (WGS) entry which is preliminary data.</text>
</comment>
<proteinExistence type="predicted"/>
<dbReference type="Proteomes" id="UP001259572">
    <property type="component" value="Unassembled WGS sequence"/>
</dbReference>